<dbReference type="AlphaFoldDB" id="A0AA94HN23"/>
<gene>
    <name evidence="3" type="ORF">SAMN04487783_1346</name>
</gene>
<dbReference type="SUPFAM" id="SSF48208">
    <property type="entry name" value="Six-hairpin glycosidases"/>
    <property type="match status" value="1"/>
</dbReference>
<feature type="region of interest" description="Disordered" evidence="1">
    <location>
        <begin position="618"/>
        <end position="642"/>
    </location>
</feature>
<evidence type="ECO:0000256" key="1">
    <source>
        <dbReference type="SAM" id="MobiDB-lite"/>
    </source>
</evidence>
<sequence length="657" mass="70236">MHDEPRRNATQRPLPHTELVGLAAPTQVWCAQDGTMPVGGSHGLFHGDWRYVRGIDLLLDGVPTAYISTADEPEGTVARAVVLDPATGRPIPRVWVERMRGVHPGGMVERVTLINSGDEPIDCVLELVCEIELAPVSAVRTGEAEPAAIALALEGDGAVATDGTRTLRASGRGARVRIDRDRVIVSQQVHVVPDDWGGITLALDIDDPTLAVRGAEHERPCDELQPSGRPALDRWTARAMDDLEQLMLDAGHGAFPAAGGPWHMTMVARDALITCRLLLPLGGRIAEGTLRTLAARQGVQFESATGEEPGRILHAMRQGATDALRPGVEAPPVYAGSMEPTPLWIVLLHDAWRAGLPIDAVRELRMALHAALFWLRAHTGDGFLRCPDEAGQEGSGTATAQAQGLACRAAVAGAALLDALGDDGSGWLTWAGQLRTRFRERFWVERGGIRYPAMALDADDDPDATLVGGVGQLIGTTLLSRVEEAEVARLLLDERLSSGFGLRTMATDAERYWPLVHDCGAIRPHETAIAIEGLLRSGFRAEARALAEQLERAADAFGGRMPELYSGFGLDETPTPIPYPGACSLRAWSAASVVPVSMALTAAAGAEPPRETERLLTAVPPSAPEPIEINAQARAHPEPRGRAHLRLVTSAPAPQEP</sequence>
<accession>A0AA94HN23</accession>
<dbReference type="Gene3D" id="1.50.10.10">
    <property type="match status" value="1"/>
</dbReference>
<evidence type="ECO:0000313" key="3">
    <source>
        <dbReference type="EMBL" id="SFS10019.1"/>
    </source>
</evidence>
<name>A0AA94HN23_9MICO</name>
<evidence type="ECO:0000259" key="2">
    <source>
        <dbReference type="Pfam" id="PF14742"/>
    </source>
</evidence>
<dbReference type="InterPro" id="IPR008928">
    <property type="entry name" value="6-hairpin_glycosidase_sf"/>
</dbReference>
<proteinExistence type="predicted"/>
<protein>
    <submittedName>
        <fullName evidence="3">Glycogen debranching enzyme (Alpha-1,6-glucosidase)</fullName>
    </submittedName>
</protein>
<evidence type="ECO:0000313" key="4">
    <source>
        <dbReference type="Proteomes" id="UP000198506"/>
    </source>
</evidence>
<comment type="caution">
    <text evidence="3">The sequence shown here is derived from an EMBL/GenBank/DDBJ whole genome shotgun (WGS) entry which is preliminary data.</text>
</comment>
<dbReference type="GO" id="GO:0005975">
    <property type="term" value="P:carbohydrate metabolic process"/>
    <property type="evidence" value="ECO:0007669"/>
    <property type="project" value="InterPro"/>
</dbReference>
<organism evidence="3 4">
    <name type="scientific">Agrococcus baldri</name>
    <dbReference type="NCBI Taxonomy" id="153730"/>
    <lineage>
        <taxon>Bacteria</taxon>
        <taxon>Bacillati</taxon>
        <taxon>Actinomycetota</taxon>
        <taxon>Actinomycetes</taxon>
        <taxon>Micrococcales</taxon>
        <taxon>Microbacteriaceae</taxon>
        <taxon>Agrococcus</taxon>
    </lineage>
</organism>
<reference evidence="3 4" key="1">
    <citation type="submission" date="2016-10" db="EMBL/GenBank/DDBJ databases">
        <authorList>
            <person name="Varghese N."/>
            <person name="Submissions S."/>
        </authorList>
    </citation>
    <scope>NUCLEOTIDE SEQUENCE [LARGE SCALE GENOMIC DNA]</scope>
    <source>
        <strain evidence="3 4">IAM 15147</strain>
    </source>
</reference>
<feature type="domain" description="Putative glycogen debranching enzyme N-terminal" evidence="2">
    <location>
        <begin position="24"/>
        <end position="180"/>
    </location>
</feature>
<dbReference type="Pfam" id="PF14742">
    <property type="entry name" value="GDE_N_bis"/>
    <property type="match status" value="1"/>
</dbReference>
<dbReference type="InterPro" id="IPR012341">
    <property type="entry name" value="6hp_glycosidase-like_sf"/>
</dbReference>
<dbReference type="InterPro" id="IPR032856">
    <property type="entry name" value="GDE_N_bis"/>
</dbReference>
<dbReference type="RefSeq" id="WP_092917108.1">
    <property type="nucleotide sequence ID" value="NZ_FOZN01000002.1"/>
</dbReference>
<dbReference type="Proteomes" id="UP000198506">
    <property type="component" value="Unassembled WGS sequence"/>
</dbReference>
<keyword evidence="4" id="KW-1185">Reference proteome</keyword>
<dbReference type="EMBL" id="FOZN01000002">
    <property type="protein sequence ID" value="SFS10019.1"/>
    <property type="molecule type" value="Genomic_DNA"/>
</dbReference>